<name>A0ABM8RRK3_9BACT</name>
<comment type="caution">
    <text evidence="3">The sequence shown here is derived from an EMBL/GenBank/DDBJ whole genome shotgun (WGS) entry which is preliminary data.</text>
</comment>
<sequence>MPKLVSVKQQEGHDARATAYIKAYMLFPAGILGLISMLGGVGGLGYQLIATDTYSWVTFLESSGLLLLGGVLGWLQTTYHQWILAHRPEVFAARMRQPTLTKSGKPKRESGKIQDSPSGSPWAPVAYMAGLALLLFGSTVAVVYGAVHPLASYFLPWAGFFWAKLFFWKSLMKV</sequence>
<accession>A0ABM8RRK3</accession>
<evidence type="ECO:0000256" key="2">
    <source>
        <dbReference type="SAM" id="Phobius"/>
    </source>
</evidence>
<feature type="transmembrane region" description="Helical" evidence="2">
    <location>
        <begin position="122"/>
        <end position="144"/>
    </location>
</feature>
<evidence type="ECO:0000313" key="4">
    <source>
        <dbReference type="Proteomes" id="UP000675880"/>
    </source>
</evidence>
<proteinExistence type="predicted"/>
<evidence type="ECO:0000256" key="1">
    <source>
        <dbReference type="SAM" id="MobiDB-lite"/>
    </source>
</evidence>
<feature type="transmembrane region" description="Helical" evidence="2">
    <location>
        <begin position="54"/>
        <end position="75"/>
    </location>
</feature>
<keyword evidence="2" id="KW-1133">Transmembrane helix</keyword>
<keyword evidence="4" id="KW-1185">Reference proteome</keyword>
<dbReference type="Proteomes" id="UP000675880">
    <property type="component" value="Unassembled WGS sequence"/>
</dbReference>
<keyword evidence="2" id="KW-0812">Transmembrane</keyword>
<keyword evidence="2" id="KW-0472">Membrane</keyword>
<protein>
    <submittedName>
        <fullName evidence="3">Uncharacterized protein</fullName>
    </submittedName>
</protein>
<organism evidence="3 4">
    <name type="scientific">Nitrospira defluvii</name>
    <dbReference type="NCBI Taxonomy" id="330214"/>
    <lineage>
        <taxon>Bacteria</taxon>
        <taxon>Pseudomonadati</taxon>
        <taxon>Nitrospirota</taxon>
        <taxon>Nitrospiria</taxon>
        <taxon>Nitrospirales</taxon>
        <taxon>Nitrospiraceae</taxon>
        <taxon>Nitrospira</taxon>
    </lineage>
</organism>
<dbReference type="EMBL" id="CAJNBJ010000017">
    <property type="protein sequence ID" value="CAE6767783.1"/>
    <property type="molecule type" value="Genomic_DNA"/>
</dbReference>
<feature type="transmembrane region" description="Helical" evidence="2">
    <location>
        <begin position="150"/>
        <end position="168"/>
    </location>
</feature>
<reference evidence="3 4" key="1">
    <citation type="submission" date="2021-02" db="EMBL/GenBank/DDBJ databases">
        <authorList>
            <person name="Han P."/>
        </authorList>
    </citation>
    <scope>NUCLEOTIDE SEQUENCE [LARGE SCALE GENOMIC DNA]</scope>
    <source>
        <strain evidence="3">Candidatus Nitrospira sp. ZN2</strain>
    </source>
</reference>
<feature type="transmembrane region" description="Helical" evidence="2">
    <location>
        <begin position="21"/>
        <end position="48"/>
    </location>
</feature>
<feature type="region of interest" description="Disordered" evidence="1">
    <location>
        <begin position="100"/>
        <end position="119"/>
    </location>
</feature>
<evidence type="ECO:0000313" key="3">
    <source>
        <dbReference type="EMBL" id="CAE6767783.1"/>
    </source>
</evidence>
<dbReference type="RefSeq" id="WP_213042999.1">
    <property type="nucleotide sequence ID" value="NZ_CAJNBJ010000017.1"/>
</dbReference>
<gene>
    <name evidence="3" type="ORF">NSPZN2_40128</name>
</gene>